<evidence type="ECO:0000313" key="3">
    <source>
        <dbReference type="Proteomes" id="UP000256690"/>
    </source>
</evidence>
<dbReference type="GeneID" id="38112881"/>
<dbReference type="Proteomes" id="UP000256690">
    <property type="component" value="Unassembled WGS sequence"/>
</dbReference>
<keyword evidence="3" id="KW-1185">Reference proteome</keyword>
<evidence type="ECO:0000256" key="1">
    <source>
        <dbReference type="SAM" id="MobiDB-lite"/>
    </source>
</evidence>
<feature type="compositionally biased region" description="Basic residues" evidence="1">
    <location>
        <begin position="135"/>
        <end position="146"/>
    </location>
</feature>
<gene>
    <name evidence="2" type="ORF">DSM5745_02511</name>
</gene>
<organism evidence="2 3">
    <name type="scientific">Aspergillus mulundensis</name>
    <dbReference type="NCBI Taxonomy" id="1810919"/>
    <lineage>
        <taxon>Eukaryota</taxon>
        <taxon>Fungi</taxon>
        <taxon>Dikarya</taxon>
        <taxon>Ascomycota</taxon>
        <taxon>Pezizomycotina</taxon>
        <taxon>Eurotiomycetes</taxon>
        <taxon>Eurotiomycetidae</taxon>
        <taxon>Eurotiales</taxon>
        <taxon>Aspergillaceae</taxon>
        <taxon>Aspergillus</taxon>
        <taxon>Aspergillus subgen. Nidulantes</taxon>
    </lineage>
</organism>
<accession>A0A3D8SWQ4</accession>
<sequence length="383" mass="43046">MSSPPAKAQQHSSNPSRRRKRNRKRFNQPTAQAKQSPFTAPHEPTSSPTSQLSSTTASQSSYSTRSSTESTSTNLTSTSLPIRSLSTFHAHEASSTVSSSKGPTNHSVSVSSCQPPSPTLLLTAFSASQDTTKVSKGRGKGRRGKPKVYSMLRDADDAIHIEKAHDALIEKVGHGTDNKETQPTFDSDKMDALVLRERQQQETEKRQKETEQRQKETEQRQKEIEHYLLVGDYAYNLINCLRAAFLATRTDPTQQFPGLKTLDQKLKIEARRSNGSKQKPNCTKIVKRCNDHLNEKVFKEDIVDIPMVRSALSACLVRNAYAHVNLEGRKARRTARETARVKSRVDADIEKVQGDSEDDEQHRRFMRAYPALSQWLGEQDQKK</sequence>
<feature type="region of interest" description="Disordered" evidence="1">
    <location>
        <begin position="199"/>
        <end position="219"/>
    </location>
</feature>
<proteinExistence type="predicted"/>
<feature type="region of interest" description="Disordered" evidence="1">
    <location>
        <begin position="1"/>
        <end position="146"/>
    </location>
</feature>
<evidence type="ECO:0000313" key="2">
    <source>
        <dbReference type="EMBL" id="RDW90736.1"/>
    </source>
</evidence>
<reference evidence="2 3" key="1">
    <citation type="journal article" date="2018" name="IMA Fungus">
        <title>IMA Genome-F 9: Draft genome sequence of Annulohypoxylon stygium, Aspergillus mulundensis, Berkeleyomyces basicola (syn. Thielaviopsis basicola), Ceratocystis smalleyi, two Cercospora beticola strains, Coleophoma cylindrospora, Fusarium fracticaudum, Phialophora cf. hyalina, and Morchella septimelata.</title>
        <authorList>
            <person name="Wingfield B.D."/>
            <person name="Bills G.F."/>
            <person name="Dong Y."/>
            <person name="Huang W."/>
            <person name="Nel W.J."/>
            <person name="Swalarsk-Parry B.S."/>
            <person name="Vaghefi N."/>
            <person name="Wilken P.M."/>
            <person name="An Z."/>
            <person name="de Beer Z.W."/>
            <person name="De Vos L."/>
            <person name="Chen L."/>
            <person name="Duong T.A."/>
            <person name="Gao Y."/>
            <person name="Hammerbacher A."/>
            <person name="Kikkert J.R."/>
            <person name="Li Y."/>
            <person name="Li H."/>
            <person name="Li K."/>
            <person name="Li Q."/>
            <person name="Liu X."/>
            <person name="Ma X."/>
            <person name="Naidoo K."/>
            <person name="Pethybridge S.J."/>
            <person name="Sun J."/>
            <person name="Steenkamp E.T."/>
            <person name="van der Nest M.A."/>
            <person name="van Wyk S."/>
            <person name="Wingfield M.J."/>
            <person name="Xiong C."/>
            <person name="Yue Q."/>
            <person name="Zhang X."/>
        </authorList>
    </citation>
    <scope>NUCLEOTIDE SEQUENCE [LARGE SCALE GENOMIC DNA]</scope>
    <source>
        <strain evidence="2 3">DSM 5745</strain>
    </source>
</reference>
<protein>
    <submittedName>
        <fullName evidence="2">Uncharacterized protein</fullName>
    </submittedName>
</protein>
<feature type="compositionally biased region" description="Polar residues" evidence="1">
    <location>
        <begin position="125"/>
        <end position="134"/>
    </location>
</feature>
<dbReference type="EMBL" id="PVWQ01000002">
    <property type="protein sequence ID" value="RDW90736.1"/>
    <property type="molecule type" value="Genomic_DNA"/>
</dbReference>
<feature type="compositionally biased region" description="Polar residues" evidence="1">
    <location>
        <begin position="27"/>
        <end position="38"/>
    </location>
</feature>
<comment type="caution">
    <text evidence="2">The sequence shown here is derived from an EMBL/GenBank/DDBJ whole genome shotgun (WGS) entry which is preliminary data.</text>
</comment>
<dbReference type="AlphaFoldDB" id="A0A3D8SWQ4"/>
<feature type="compositionally biased region" description="Basic residues" evidence="1">
    <location>
        <begin position="16"/>
        <end position="26"/>
    </location>
</feature>
<feature type="compositionally biased region" description="Polar residues" evidence="1">
    <location>
        <begin position="80"/>
        <end position="106"/>
    </location>
</feature>
<dbReference type="RefSeq" id="XP_026607690.1">
    <property type="nucleotide sequence ID" value="XM_026744527.1"/>
</dbReference>
<feature type="compositionally biased region" description="Low complexity" evidence="1">
    <location>
        <begin position="45"/>
        <end position="79"/>
    </location>
</feature>
<name>A0A3D8SWQ4_9EURO</name>